<evidence type="ECO:0000313" key="2">
    <source>
        <dbReference type="Proteomes" id="UP000029725"/>
    </source>
</evidence>
<reference evidence="1 2" key="1">
    <citation type="submission" date="2014-04" db="EMBL/GenBank/DDBJ databases">
        <title>A new species of microsporidia sheds light on the evolution of extreme parasitism.</title>
        <authorList>
            <person name="Haag K.L."/>
            <person name="James T.Y."/>
            <person name="Larsson R."/>
            <person name="Schaer T.M."/>
            <person name="Refardt D."/>
            <person name="Pombert J.-F."/>
            <person name="Ebert D."/>
        </authorList>
    </citation>
    <scope>NUCLEOTIDE SEQUENCE [LARGE SCALE GENOMIC DNA]</scope>
    <source>
        <strain evidence="1 2">UGP3</strain>
        <tissue evidence="1">Spores</tissue>
    </source>
</reference>
<protein>
    <submittedName>
        <fullName evidence="1">Uncharacterized protein</fullName>
    </submittedName>
</protein>
<dbReference type="GeneID" id="25258378"/>
<gene>
    <name evidence="1" type="ORF">DI09_13p210</name>
</gene>
<dbReference type="VEuPathDB" id="MicrosporidiaDB:DI09_13p210"/>
<dbReference type="Proteomes" id="UP000029725">
    <property type="component" value="Unassembled WGS sequence"/>
</dbReference>
<dbReference type="HOGENOM" id="CLU_1409099_0_0_1"/>
<comment type="caution">
    <text evidence="1">The sequence shown here is derived from an EMBL/GenBank/DDBJ whole genome shotgun (WGS) entry which is preliminary data.</text>
</comment>
<evidence type="ECO:0000313" key="1">
    <source>
        <dbReference type="EMBL" id="KGG52732.1"/>
    </source>
</evidence>
<name>A0A098VUT8_9MICR</name>
<accession>A0A098VUT8</accession>
<keyword evidence="2" id="KW-1185">Reference proteome</keyword>
<sequence>MAKRNMMGFGVQASGSEFFKILSENDFIETWHVNDQPDNNFALQIVRTSPHHLLSGVLNYLLDNQGLICLANFCAGSVEPVAIAYDSLFRFFIISEVFLSTDFSGMFELYTARSQTQHFSSPISSYSFPEHSESDSFQNQIFVFTQPLSTQIESIMADILVPVKSKNLQVFGYHSEDGILTPPQTDFAPFLFY</sequence>
<dbReference type="RefSeq" id="XP_013239159.1">
    <property type="nucleotide sequence ID" value="XM_013383705.1"/>
</dbReference>
<dbReference type="EMBL" id="JMKJ01000044">
    <property type="protein sequence ID" value="KGG52732.1"/>
    <property type="molecule type" value="Genomic_DNA"/>
</dbReference>
<proteinExistence type="predicted"/>
<dbReference type="AlphaFoldDB" id="A0A098VUT8"/>
<organism evidence="1 2">
    <name type="scientific">Mitosporidium daphniae</name>
    <dbReference type="NCBI Taxonomy" id="1485682"/>
    <lineage>
        <taxon>Eukaryota</taxon>
        <taxon>Fungi</taxon>
        <taxon>Fungi incertae sedis</taxon>
        <taxon>Microsporidia</taxon>
        <taxon>Mitosporidium</taxon>
    </lineage>
</organism>